<dbReference type="VEuPathDB" id="ToxoDB:CSUI_011509"/>
<sequence length="120" mass="13502">MDVEQLCEVSGQHRRLVARREAVIRAYNRQQRERLEREEEEHQRQQSQGEAFHSFSSKPLEDPKKSLGCSLHTMTSTRSQQEDRHARRPSPASLPGIGGGGSCGNERSLMPLDSSSSSLN</sequence>
<protein>
    <submittedName>
        <fullName evidence="2">Uncharacterized protein</fullName>
    </submittedName>
</protein>
<dbReference type="EMBL" id="MIGC01012635">
    <property type="protein sequence ID" value="PHJ14681.1"/>
    <property type="molecule type" value="Genomic_DNA"/>
</dbReference>
<organism evidence="2 3">
    <name type="scientific">Cystoisospora suis</name>
    <dbReference type="NCBI Taxonomy" id="483139"/>
    <lineage>
        <taxon>Eukaryota</taxon>
        <taxon>Sar</taxon>
        <taxon>Alveolata</taxon>
        <taxon>Apicomplexa</taxon>
        <taxon>Conoidasida</taxon>
        <taxon>Coccidia</taxon>
        <taxon>Eucoccidiorida</taxon>
        <taxon>Eimeriorina</taxon>
        <taxon>Sarcocystidae</taxon>
        <taxon>Cystoisospora</taxon>
    </lineage>
</organism>
<reference evidence="2 3" key="1">
    <citation type="journal article" date="2017" name="Int. J. Parasitol.">
        <title>The genome of the protozoan parasite Cystoisospora suis and a reverse vaccinology approach to identify vaccine candidates.</title>
        <authorList>
            <person name="Palmieri N."/>
            <person name="Shrestha A."/>
            <person name="Ruttkowski B."/>
            <person name="Beck T."/>
            <person name="Vogl C."/>
            <person name="Tomley F."/>
            <person name="Blake D.P."/>
            <person name="Joachim A."/>
        </authorList>
    </citation>
    <scope>NUCLEOTIDE SEQUENCE [LARGE SCALE GENOMIC DNA]</scope>
    <source>
        <strain evidence="2 3">Wien I</strain>
    </source>
</reference>
<feature type="non-terminal residue" evidence="2">
    <location>
        <position position="120"/>
    </location>
</feature>
<evidence type="ECO:0000256" key="1">
    <source>
        <dbReference type="SAM" id="MobiDB-lite"/>
    </source>
</evidence>
<name>A0A2C6J4M7_9APIC</name>
<dbReference type="GeneID" id="94434818"/>
<accession>A0A2C6J4M7</accession>
<feature type="compositionally biased region" description="Basic and acidic residues" evidence="1">
    <location>
        <begin position="32"/>
        <end position="44"/>
    </location>
</feature>
<gene>
    <name evidence="2" type="ORF">CSUI_011509</name>
</gene>
<keyword evidence="3" id="KW-1185">Reference proteome</keyword>
<evidence type="ECO:0000313" key="2">
    <source>
        <dbReference type="EMBL" id="PHJ14681.1"/>
    </source>
</evidence>
<dbReference type="RefSeq" id="XP_067916417.1">
    <property type="nucleotide sequence ID" value="XM_068071607.1"/>
</dbReference>
<dbReference type="AlphaFoldDB" id="A0A2C6J4M7"/>
<proteinExistence type="predicted"/>
<dbReference type="Proteomes" id="UP000221165">
    <property type="component" value="Unassembled WGS sequence"/>
</dbReference>
<comment type="caution">
    <text evidence="2">The sequence shown here is derived from an EMBL/GenBank/DDBJ whole genome shotgun (WGS) entry which is preliminary data.</text>
</comment>
<evidence type="ECO:0000313" key="3">
    <source>
        <dbReference type="Proteomes" id="UP000221165"/>
    </source>
</evidence>
<feature type="region of interest" description="Disordered" evidence="1">
    <location>
        <begin position="32"/>
        <end position="120"/>
    </location>
</feature>